<dbReference type="RefSeq" id="WP_092213029.1">
    <property type="nucleotide sequence ID" value="NZ_FMUX01000016.1"/>
</dbReference>
<gene>
    <name evidence="1" type="ORF">SAMN05216233_11666</name>
</gene>
<sequence>MIQNRSKVMITGSGNLARCICFIMTSCTEHMDVVLVARNRSALKWIVSASSAKQAIFGSSLSFSAEVIDWSSPGRLEELIGKHRPDVVIHTASVQSPWSLTPGSRWGRLVKEVGFGLTTALNGCLLYRLQSAVGKESSQTVIINACYPDAVNPLMDSQIPNLLTGMGNVAIIAAMLKADRELCDKRLQVIAGHYDVAQLIKDVKNAKYLNVWADGVKTQINPERFLRLPADSELNWVTAACVIPQLLAFLRKKDLFYGHIPGIFGYPGGYPVVVRDGEPELDLPIEVHVDEVVQNNRAVLESEGIIISEGGELSYTDKTKDTLKQYSPTALSSFKGDDVELAAEELIRFREDLMSEAGERL</sequence>
<dbReference type="Proteomes" id="UP000198870">
    <property type="component" value="Unassembled WGS sequence"/>
</dbReference>
<dbReference type="AlphaFoldDB" id="A0A1G5HXR8"/>
<organism evidence="1 2">
    <name type="scientific">Desulfoluna spongiiphila</name>
    <dbReference type="NCBI Taxonomy" id="419481"/>
    <lineage>
        <taxon>Bacteria</taxon>
        <taxon>Pseudomonadati</taxon>
        <taxon>Thermodesulfobacteriota</taxon>
        <taxon>Desulfobacteria</taxon>
        <taxon>Desulfobacterales</taxon>
        <taxon>Desulfolunaceae</taxon>
        <taxon>Desulfoluna</taxon>
    </lineage>
</organism>
<dbReference type="InterPro" id="IPR036291">
    <property type="entry name" value="NAD(P)-bd_dom_sf"/>
</dbReference>
<keyword evidence="2" id="KW-1185">Reference proteome</keyword>
<dbReference type="STRING" id="419481.SAMN05216233_11666"/>
<evidence type="ECO:0008006" key="3">
    <source>
        <dbReference type="Google" id="ProtNLM"/>
    </source>
</evidence>
<name>A0A1G5HXR8_9BACT</name>
<dbReference type="Gene3D" id="3.40.50.720">
    <property type="entry name" value="NAD(P)-binding Rossmann-like Domain"/>
    <property type="match status" value="1"/>
</dbReference>
<protein>
    <recommendedName>
        <fullName evidence="3">Saccharopine dehydrogenase NADP binding domain-containing protein</fullName>
    </recommendedName>
</protein>
<proteinExistence type="predicted"/>
<accession>A0A1G5HXR8</accession>
<dbReference type="SUPFAM" id="SSF51735">
    <property type="entry name" value="NAD(P)-binding Rossmann-fold domains"/>
    <property type="match status" value="1"/>
</dbReference>
<dbReference type="OrthoDB" id="9033521at2"/>
<reference evidence="1 2" key="1">
    <citation type="submission" date="2016-10" db="EMBL/GenBank/DDBJ databases">
        <authorList>
            <person name="de Groot N.N."/>
        </authorList>
    </citation>
    <scope>NUCLEOTIDE SEQUENCE [LARGE SCALE GENOMIC DNA]</scope>
    <source>
        <strain evidence="1 2">AA1</strain>
    </source>
</reference>
<dbReference type="EMBL" id="FMUX01000016">
    <property type="protein sequence ID" value="SCY68514.1"/>
    <property type="molecule type" value="Genomic_DNA"/>
</dbReference>
<evidence type="ECO:0000313" key="1">
    <source>
        <dbReference type="EMBL" id="SCY68514.1"/>
    </source>
</evidence>
<evidence type="ECO:0000313" key="2">
    <source>
        <dbReference type="Proteomes" id="UP000198870"/>
    </source>
</evidence>